<evidence type="ECO:0000259" key="1">
    <source>
        <dbReference type="Pfam" id="PF00501"/>
    </source>
</evidence>
<dbReference type="Gene3D" id="3.30.300.30">
    <property type="match status" value="1"/>
</dbReference>
<proteinExistence type="predicted"/>
<dbReference type="PANTHER" id="PTHR43201:SF32">
    <property type="entry name" value="2-SUCCINYLBENZOATE--COA LIGASE, CHLOROPLASTIC_PEROXISOMAL"/>
    <property type="match status" value="1"/>
</dbReference>
<dbReference type="InterPro" id="IPR045851">
    <property type="entry name" value="AMP-bd_C_sf"/>
</dbReference>
<gene>
    <name evidence="3" type="ORF">L2W38_08615</name>
</gene>
<evidence type="ECO:0000313" key="4">
    <source>
        <dbReference type="Proteomes" id="UP001200430"/>
    </source>
</evidence>
<organism evidence="3 4">
    <name type="scientific">Dethiosulfovibrio marinus</name>
    <dbReference type="NCBI Taxonomy" id="133532"/>
    <lineage>
        <taxon>Bacteria</taxon>
        <taxon>Thermotogati</taxon>
        <taxon>Synergistota</taxon>
        <taxon>Synergistia</taxon>
        <taxon>Synergistales</taxon>
        <taxon>Dethiosulfovibrionaceae</taxon>
        <taxon>Dethiosulfovibrio</taxon>
    </lineage>
</organism>
<comment type="caution">
    <text evidence="3">The sequence shown here is derived from an EMBL/GenBank/DDBJ whole genome shotgun (WGS) entry which is preliminary data.</text>
</comment>
<feature type="domain" description="AMP-dependent synthetase/ligase" evidence="1">
    <location>
        <begin position="26"/>
        <end position="365"/>
    </location>
</feature>
<dbReference type="Proteomes" id="UP001200430">
    <property type="component" value="Unassembled WGS sequence"/>
</dbReference>
<dbReference type="Gene3D" id="3.40.50.12780">
    <property type="entry name" value="N-terminal domain of ligase-like"/>
    <property type="match status" value="1"/>
</dbReference>
<accession>A0ABS9ESN9</accession>
<dbReference type="Pfam" id="PF00501">
    <property type="entry name" value="AMP-binding"/>
    <property type="match status" value="1"/>
</dbReference>
<feature type="domain" description="AMP-binding enzyme C-terminal" evidence="2">
    <location>
        <begin position="415"/>
        <end position="490"/>
    </location>
</feature>
<dbReference type="InterPro" id="IPR025110">
    <property type="entry name" value="AMP-bd_C"/>
</dbReference>
<dbReference type="PANTHER" id="PTHR43201">
    <property type="entry name" value="ACYL-COA SYNTHETASE"/>
    <property type="match status" value="1"/>
</dbReference>
<name>A0ABS9ESN9_9BACT</name>
<sequence>MDKAGGTMMEGPSRIEDRVSAVWRDGDPVLWWNGEWMTARKLFDMAEDSKMVLSGGGFRRGDRLMVLMPNCPALLALSIACWRLGGTVVPVNPQAGPEAVLSSIDAVEPCAVVVGAPLEGAFSSLSESPVPVIPMPLDAPIDVFRGADTSISEDHIALLFSTSGTTGRPKVVPVSHENVLSDMDQALKQVSEISDSEVFLNVLPNFHTLGFIVSGILPMLFHFRQVILPSFMPVDRTLRAIEASGVTAIVAVPTMLRFMVAAGLRMGMRFSSVRLVISGGDRFSVDLDSRIEKVFGVPVLEGYGLTECSPILAVNPSYRTRKLGTVGPILDGLEWQIRGLDGEVKEEGGEGVLWVKGPSVVSRYFRNPEVSAEKFVDGWFNTGDVVSIDGDGYVSIMDRAGDMIIVGGFNVHPQEVEAVLSSYPGVKEAVVVGKENSFSGQIPCGYVILDPGVSVTSAELISYCKGHLAHYKVPRKIETVEDFPRNSLGKVLRRVLRDSLNRG</sequence>
<dbReference type="Pfam" id="PF13193">
    <property type="entry name" value="AMP-binding_C"/>
    <property type="match status" value="1"/>
</dbReference>
<dbReference type="RefSeq" id="WP_236099596.1">
    <property type="nucleotide sequence ID" value="NZ_JAKGUD010000008.1"/>
</dbReference>
<evidence type="ECO:0000313" key="3">
    <source>
        <dbReference type="EMBL" id="MCF4142880.1"/>
    </source>
</evidence>
<dbReference type="EMBL" id="JAKGUD010000008">
    <property type="protein sequence ID" value="MCF4142880.1"/>
    <property type="molecule type" value="Genomic_DNA"/>
</dbReference>
<dbReference type="InterPro" id="IPR000873">
    <property type="entry name" value="AMP-dep_synth/lig_dom"/>
</dbReference>
<keyword evidence="4" id="KW-1185">Reference proteome</keyword>
<protein>
    <submittedName>
        <fullName evidence="3">AMP-binding protein</fullName>
    </submittedName>
</protein>
<reference evidence="3 4" key="1">
    <citation type="submission" date="2022-01" db="EMBL/GenBank/DDBJ databases">
        <title>Dethiosulfovibrio faecalis sp. nov., a novel proteolytic, non-sulfur-reducing bacterium isolated from a marine aquaculture solid waste bioreactor.</title>
        <authorList>
            <person name="Grabowski S."/>
            <person name="Apolinario E."/>
            <person name="Schneider N."/>
            <person name="Marshall C.W."/>
            <person name="Sowers K.R."/>
        </authorList>
    </citation>
    <scope>NUCLEOTIDE SEQUENCE [LARGE SCALE GENOMIC DNA]</scope>
    <source>
        <strain evidence="3 4">DSM 12537</strain>
    </source>
</reference>
<dbReference type="InterPro" id="IPR042099">
    <property type="entry name" value="ANL_N_sf"/>
</dbReference>
<dbReference type="SUPFAM" id="SSF56801">
    <property type="entry name" value="Acetyl-CoA synthetase-like"/>
    <property type="match status" value="1"/>
</dbReference>
<evidence type="ECO:0000259" key="2">
    <source>
        <dbReference type="Pfam" id="PF13193"/>
    </source>
</evidence>